<proteinExistence type="predicted"/>
<organism evidence="7 8">
    <name type="scientific">Aureispira anguillae</name>
    <dbReference type="NCBI Taxonomy" id="2864201"/>
    <lineage>
        <taxon>Bacteria</taxon>
        <taxon>Pseudomonadati</taxon>
        <taxon>Bacteroidota</taxon>
        <taxon>Saprospiria</taxon>
        <taxon>Saprospirales</taxon>
        <taxon>Saprospiraceae</taxon>
        <taxon>Aureispira</taxon>
    </lineage>
</organism>
<feature type="chain" id="PRO_5038022813" evidence="5">
    <location>
        <begin position="20"/>
        <end position="792"/>
    </location>
</feature>
<dbReference type="PANTHER" id="PTHR30329:SF21">
    <property type="entry name" value="LIPOPROTEIN YIAD-RELATED"/>
    <property type="match status" value="1"/>
</dbReference>
<keyword evidence="3" id="KW-0998">Cell outer membrane</keyword>
<feature type="domain" description="OmpA-like" evidence="6">
    <location>
        <begin position="670"/>
        <end position="789"/>
    </location>
</feature>
<protein>
    <submittedName>
        <fullName evidence="7">OmpA family protein</fullName>
    </submittedName>
</protein>
<evidence type="ECO:0000256" key="3">
    <source>
        <dbReference type="ARBA" id="ARBA00023237"/>
    </source>
</evidence>
<feature type="signal peptide" evidence="5">
    <location>
        <begin position="1"/>
        <end position="19"/>
    </location>
</feature>
<dbReference type="Pfam" id="PF07676">
    <property type="entry name" value="PD40"/>
    <property type="match status" value="1"/>
</dbReference>
<name>A0A915YHL9_9BACT</name>
<dbReference type="InterPro" id="IPR006665">
    <property type="entry name" value="OmpA-like"/>
</dbReference>
<dbReference type="PRINTS" id="PR01021">
    <property type="entry name" value="OMPADOMAIN"/>
</dbReference>
<evidence type="ECO:0000313" key="7">
    <source>
        <dbReference type="EMBL" id="BDS13333.1"/>
    </source>
</evidence>
<evidence type="ECO:0000313" key="8">
    <source>
        <dbReference type="Proteomes" id="UP001060919"/>
    </source>
</evidence>
<dbReference type="AlphaFoldDB" id="A0A915YHL9"/>
<dbReference type="SUPFAM" id="SSF82171">
    <property type="entry name" value="DPP6 N-terminal domain-like"/>
    <property type="match status" value="1"/>
</dbReference>
<comment type="subcellular location">
    <subcellularLocation>
        <location evidence="1">Cell outer membrane</location>
    </subcellularLocation>
</comment>
<evidence type="ECO:0000256" key="5">
    <source>
        <dbReference type="SAM" id="SignalP"/>
    </source>
</evidence>
<dbReference type="Gene3D" id="3.30.1330.60">
    <property type="entry name" value="OmpA-like domain"/>
    <property type="match status" value="1"/>
</dbReference>
<evidence type="ECO:0000256" key="2">
    <source>
        <dbReference type="ARBA" id="ARBA00023136"/>
    </source>
</evidence>
<evidence type="ECO:0000256" key="1">
    <source>
        <dbReference type="ARBA" id="ARBA00004442"/>
    </source>
</evidence>
<keyword evidence="5" id="KW-0732">Signal</keyword>
<dbReference type="PANTHER" id="PTHR30329">
    <property type="entry name" value="STATOR ELEMENT OF FLAGELLAR MOTOR COMPLEX"/>
    <property type="match status" value="1"/>
</dbReference>
<keyword evidence="2 4" id="KW-0472">Membrane</keyword>
<dbReference type="RefSeq" id="WP_264788616.1">
    <property type="nucleotide sequence ID" value="NZ_AP026867.1"/>
</dbReference>
<accession>A0A915YHL9</accession>
<dbReference type="Pfam" id="PF00691">
    <property type="entry name" value="OmpA"/>
    <property type="match status" value="1"/>
</dbReference>
<dbReference type="InterPro" id="IPR006664">
    <property type="entry name" value="OMP_bac"/>
</dbReference>
<dbReference type="InterPro" id="IPR011659">
    <property type="entry name" value="WD40"/>
</dbReference>
<dbReference type="GO" id="GO:0009279">
    <property type="term" value="C:cell outer membrane"/>
    <property type="evidence" value="ECO:0007669"/>
    <property type="project" value="UniProtKB-SubCell"/>
</dbReference>
<dbReference type="SUPFAM" id="SSF103088">
    <property type="entry name" value="OmpA-like"/>
    <property type="match status" value="1"/>
</dbReference>
<dbReference type="EMBL" id="AP026867">
    <property type="protein sequence ID" value="BDS13333.1"/>
    <property type="molecule type" value="Genomic_DNA"/>
</dbReference>
<dbReference type="InterPro" id="IPR050330">
    <property type="entry name" value="Bact_OuterMem_StrucFunc"/>
</dbReference>
<evidence type="ECO:0000259" key="6">
    <source>
        <dbReference type="PROSITE" id="PS51123"/>
    </source>
</evidence>
<dbReference type="KEGG" id="aup:AsAng_0040690"/>
<gene>
    <name evidence="7" type="ORF">AsAng_0040690</name>
</gene>
<keyword evidence="8" id="KW-1185">Reference proteome</keyword>
<dbReference type="CDD" id="cd07185">
    <property type="entry name" value="OmpA_C-like"/>
    <property type="match status" value="1"/>
</dbReference>
<evidence type="ECO:0000256" key="4">
    <source>
        <dbReference type="PROSITE-ProRule" id="PRU00473"/>
    </source>
</evidence>
<dbReference type="Proteomes" id="UP001060919">
    <property type="component" value="Chromosome"/>
</dbReference>
<reference evidence="7" key="1">
    <citation type="submission" date="2022-09" db="EMBL/GenBank/DDBJ databases">
        <title>Aureispira anguillicida sp. nov., isolated from Leptocephalus of Japanese eel Anguilla japonica.</title>
        <authorList>
            <person name="Yuasa K."/>
            <person name="Mekata T."/>
            <person name="Ikunari K."/>
        </authorList>
    </citation>
    <scope>NUCLEOTIDE SEQUENCE</scope>
    <source>
        <strain evidence="7">EL160426</strain>
    </source>
</reference>
<dbReference type="PROSITE" id="PS51123">
    <property type="entry name" value="OMPA_2"/>
    <property type="match status" value="1"/>
</dbReference>
<sequence>MKNKILILLTLLLTNSLIAQKGKADKEFESKGYGVYLEMQSKEDLAKLDRPTIIRMAKSSRKTGDSRTAEQLYAVLIEQEDNEPLFHLYYAQALQTNGDYLNARNHFRICDERLKAKAKGRSYDQRAKLGWEACNKIAELRSIGPVAIQNEGVLNSDKLEFSPMYYNKGLLFVSTRTKGEARDRWINDNYMDLYYAPREEDGSLGKPELFADELNTELHEGPCVFTKDQKRIFFTRNDLYKGKRGKSKDGTTKLNLYTAELISGEWANEKELPFNHTDIDQAHPALTKSETILVFASNEKGGYGGMDLWASYLKDGEWSKPINLGARINTAGDEVFPYIHQDGTLFFSSNGWSSLGGLDVFMATQVYNHPDSLWEFPFNVGSPINSQNDDFGFIINKDKTEGYFSSVREEGSGGDDIYSFKIKDGLDDVAPLPTMNIDICVYDDDSRLRLESAKVIIKKDTEKEDKAVENITNEYGYTVCKLRAGDPYFIEVVKEGYIDVSDYFIMPKEVEGLDEYCIGLVRDPSIVLEEEVVVEEPPVRKIYSTTDIPPVNYTYDPNTPLPPTHVVGRVLNMEYDRPLPNTSVILLNRCTGEELVMEVADNGEFAFPLECGCEYVVKSKKNKFFSDNQVISLLNEEDCNKPIQLEMSMKPNFDRVGNPFLLSNEGDKSIKEGDVIELKSIFYDYDKWNIRPDAASDLENLARIMEKYPSMEIELSSHTDTRGADLYNQELSEKRAKSARAYLIQKGIQANRIEAVGYGEGRLRNKCKICSESDHQENRRTEVLITKFQKIE</sequence>
<dbReference type="InterPro" id="IPR036737">
    <property type="entry name" value="OmpA-like_sf"/>
</dbReference>